<evidence type="ECO:0000313" key="3">
    <source>
        <dbReference type="Proteomes" id="UP001153365"/>
    </source>
</evidence>
<gene>
    <name evidence="2" type="ORF">PPACK8108_LOCUS22354</name>
</gene>
<comment type="caution">
    <text evidence="2">The sequence shown here is derived from an EMBL/GenBank/DDBJ whole genome shotgun (WGS) entry which is preliminary data.</text>
</comment>
<evidence type="ECO:0000313" key="2">
    <source>
        <dbReference type="EMBL" id="CAH7687554.1"/>
    </source>
</evidence>
<feature type="region of interest" description="Disordered" evidence="1">
    <location>
        <begin position="176"/>
        <end position="195"/>
    </location>
</feature>
<dbReference type="EMBL" id="CALTRL010005887">
    <property type="protein sequence ID" value="CAH7687554.1"/>
    <property type="molecule type" value="Genomic_DNA"/>
</dbReference>
<name>A0AAV0BLF2_PHAPC</name>
<reference evidence="2" key="1">
    <citation type="submission" date="2022-06" db="EMBL/GenBank/DDBJ databases">
        <authorList>
            <consortium name="SYNGENTA / RWTH Aachen University"/>
        </authorList>
    </citation>
    <scope>NUCLEOTIDE SEQUENCE</scope>
</reference>
<feature type="region of interest" description="Disordered" evidence="1">
    <location>
        <begin position="1"/>
        <end position="35"/>
    </location>
</feature>
<protein>
    <submittedName>
        <fullName evidence="2">Uncharacterized protein</fullName>
    </submittedName>
</protein>
<proteinExistence type="predicted"/>
<accession>A0AAV0BLF2</accession>
<dbReference type="Proteomes" id="UP001153365">
    <property type="component" value="Unassembled WGS sequence"/>
</dbReference>
<dbReference type="AlphaFoldDB" id="A0AAV0BLF2"/>
<organism evidence="2 3">
    <name type="scientific">Phakopsora pachyrhizi</name>
    <name type="common">Asian soybean rust disease fungus</name>
    <dbReference type="NCBI Taxonomy" id="170000"/>
    <lineage>
        <taxon>Eukaryota</taxon>
        <taxon>Fungi</taxon>
        <taxon>Dikarya</taxon>
        <taxon>Basidiomycota</taxon>
        <taxon>Pucciniomycotina</taxon>
        <taxon>Pucciniomycetes</taxon>
        <taxon>Pucciniales</taxon>
        <taxon>Phakopsoraceae</taxon>
        <taxon>Phakopsora</taxon>
    </lineage>
</organism>
<evidence type="ECO:0000256" key="1">
    <source>
        <dbReference type="SAM" id="MobiDB-lite"/>
    </source>
</evidence>
<keyword evidence="3" id="KW-1185">Reference proteome</keyword>
<sequence length="279" mass="30881">MPRPRRNNLPAPFSPISSLTSNIGPPPSPRSSISPVLSDFSTASADWIDGTNGFTAVNQFTTPVNFARGTNWSVVPPPLGSQQNVKAAGSANSSVTFLTQLKQEVPWSGAIPPLKLMGMSILLPGLPPRIWIQKFPQELLQEVEDTQEDLGNEVEPATQKRKDCMKEVNNLEDQSQVLNSNPVNPPGHRPEIEAGPSSLYRLSPGLGLVPWTFDHPSVDVLEFENDKERARRLLVNTHRLLGAHEGKMLSDWYETLEVKNYEGFDWDDSHGKRKAEDSP</sequence>